<proteinExistence type="predicted"/>
<gene>
    <name evidence="1" type="ORF">A11S_2260</name>
</gene>
<dbReference type="PATRIC" id="fig|349215.9.peg.2192"/>
<dbReference type="NCBIfam" id="TIGR01509">
    <property type="entry name" value="HAD-SF-IA-v3"/>
    <property type="match status" value="1"/>
</dbReference>
<dbReference type="InterPro" id="IPR041492">
    <property type="entry name" value="HAD_2"/>
</dbReference>
<dbReference type="STRING" id="349215.A11S_2260"/>
<dbReference type="SFLD" id="SFLDS00003">
    <property type="entry name" value="Haloacid_Dehalogenase"/>
    <property type="match status" value="1"/>
</dbReference>
<evidence type="ECO:0000313" key="2">
    <source>
        <dbReference type="Proteomes" id="UP000011932"/>
    </source>
</evidence>
<dbReference type="SUPFAM" id="SSF56784">
    <property type="entry name" value="HAD-like"/>
    <property type="match status" value="1"/>
</dbReference>
<dbReference type="Gene3D" id="1.10.150.240">
    <property type="entry name" value="Putative phosphatase, domain 2"/>
    <property type="match status" value="1"/>
</dbReference>
<evidence type="ECO:0000313" key="1">
    <source>
        <dbReference type="EMBL" id="AGH99056.1"/>
    </source>
</evidence>
<dbReference type="Proteomes" id="UP000011932">
    <property type="component" value="Chromosome"/>
</dbReference>
<dbReference type="PANTHER" id="PTHR43481">
    <property type="entry name" value="FRUCTOSE-1-PHOSPHATE PHOSPHATASE"/>
    <property type="match status" value="1"/>
</dbReference>
<accession>M4VLR0</accession>
<dbReference type="InterPro" id="IPR051806">
    <property type="entry name" value="HAD-like_SPP"/>
</dbReference>
<dbReference type="InterPro" id="IPR023214">
    <property type="entry name" value="HAD_sf"/>
</dbReference>
<dbReference type="PANTHER" id="PTHR43481:SF4">
    <property type="entry name" value="GLYCEROL-1-PHOSPHATE PHOSPHOHYDROLASE 1-RELATED"/>
    <property type="match status" value="1"/>
</dbReference>
<protein>
    <submittedName>
        <fullName evidence="1">Putative Haloacid dehalogenase-like hydrolase</fullName>
        <ecNumber evidence="1">3.1.3.-</ecNumber>
    </submittedName>
</protein>
<dbReference type="OrthoDB" id="9797743at2"/>
<name>M4VLR0_9BACT</name>
<reference evidence="1 2" key="1">
    <citation type="journal article" date="2013" name="ISME J.">
        <title>By their genes ye shall know them: genomic signatures of predatory bacteria.</title>
        <authorList>
            <person name="Pasternak Z."/>
            <person name="Pietrokovski S."/>
            <person name="Rotem O."/>
            <person name="Gophna U."/>
            <person name="Lurie-Weinberger M.N."/>
            <person name="Jurkevitch E."/>
        </authorList>
    </citation>
    <scope>NUCLEOTIDE SEQUENCE [LARGE SCALE GENOMIC DNA]</scope>
    <source>
        <strain evidence="1">EPB</strain>
    </source>
</reference>
<dbReference type="HOGENOM" id="CLU_045011_13_2_5"/>
<dbReference type="KEGG" id="man:A11S_2260"/>
<keyword evidence="1" id="KW-0378">Hydrolase</keyword>
<dbReference type="AlphaFoldDB" id="M4VLR0"/>
<dbReference type="RefSeq" id="WP_015468566.1">
    <property type="nucleotide sequence ID" value="NC_020812.1"/>
</dbReference>
<sequence>MAAYDLVIFDCDGTLVDSELANNIAFCDELAAEGLTQYTPDYAMTHFVGSSVPTLMKHIAAETGHVFPDDFRDRYIRNVSRRIPNDVRSIPHAYETVEAISKIVPVCVASNGERMNVVDCVKAIKTMDVFFTEQTVFTKDQVENPKPAPDLFLYAAAQMGNVPPERCLVIEDSKFGARAGVAAGMDVLGFTGSAHDKLGRAAELSAERVIAVIDDLRDILNYLQD</sequence>
<dbReference type="SFLD" id="SFLDG01129">
    <property type="entry name" value="C1.5:_HAD__Beta-PGM__Phosphata"/>
    <property type="match status" value="1"/>
</dbReference>
<dbReference type="Pfam" id="PF13419">
    <property type="entry name" value="HAD_2"/>
    <property type="match status" value="1"/>
</dbReference>
<dbReference type="InterPro" id="IPR036412">
    <property type="entry name" value="HAD-like_sf"/>
</dbReference>
<dbReference type="GO" id="GO:0050308">
    <property type="term" value="F:sugar-phosphatase activity"/>
    <property type="evidence" value="ECO:0007669"/>
    <property type="project" value="TreeGrafter"/>
</dbReference>
<organism evidence="1 2">
    <name type="scientific">Micavibrio aeruginosavorus EPB</name>
    <dbReference type="NCBI Taxonomy" id="349215"/>
    <lineage>
        <taxon>Bacteria</taxon>
        <taxon>Pseudomonadati</taxon>
        <taxon>Bdellovibrionota</taxon>
        <taxon>Bdellovibrionia</taxon>
        <taxon>Bdellovibrionales</taxon>
        <taxon>Pseudobdellovibrionaceae</taxon>
        <taxon>Micavibrio</taxon>
    </lineage>
</organism>
<dbReference type="InterPro" id="IPR006439">
    <property type="entry name" value="HAD-SF_hydro_IA"/>
</dbReference>
<dbReference type="EC" id="3.1.3.-" evidence="1"/>
<dbReference type="InterPro" id="IPR023198">
    <property type="entry name" value="PGP-like_dom2"/>
</dbReference>
<dbReference type="Gene3D" id="3.40.50.1000">
    <property type="entry name" value="HAD superfamily/HAD-like"/>
    <property type="match status" value="1"/>
</dbReference>
<dbReference type="EMBL" id="CP003538">
    <property type="protein sequence ID" value="AGH99056.1"/>
    <property type="molecule type" value="Genomic_DNA"/>
</dbReference>